<feature type="transmembrane region" description="Helical" evidence="19">
    <location>
        <begin position="110"/>
        <end position="128"/>
    </location>
</feature>
<dbReference type="RefSeq" id="WP_003231924.1">
    <property type="nucleotide sequence ID" value="NC_000964.3"/>
</dbReference>
<evidence type="ECO:0000256" key="9">
    <source>
        <dbReference type="ARBA" id="ARBA00022516"/>
    </source>
</evidence>
<reference evidence="20" key="1">
    <citation type="submission" date="2020-04" db="EMBL/GenBank/DDBJ databases">
        <title>Phage recombination drives evolution of spore-forming Bacilli.</title>
        <authorList>
            <person name="Dragos A."/>
            <person name="Kovacs A.T."/>
        </authorList>
    </citation>
    <scope>NUCLEOTIDE SEQUENCE</scope>
    <source>
        <strain evidence="20">168</strain>
    </source>
</reference>
<evidence type="ECO:0000313" key="20">
    <source>
        <dbReference type="EMBL" id="QJP88164.1"/>
    </source>
</evidence>
<feature type="transmembrane region" description="Helical" evidence="19">
    <location>
        <begin position="204"/>
        <end position="224"/>
    </location>
</feature>
<protein>
    <recommendedName>
        <fullName evidence="7 18">Phosphatidate cytidylyltransferase</fullName>
        <ecNumber evidence="6 18">2.7.7.41</ecNumber>
    </recommendedName>
</protein>
<evidence type="ECO:0000256" key="15">
    <source>
        <dbReference type="ARBA" id="ARBA00023136"/>
    </source>
</evidence>
<keyword evidence="15 19" id="KW-0472">Membrane</keyword>
<comment type="pathway">
    <text evidence="3 18">Phospholipid metabolism; CDP-diacylglycerol biosynthesis; CDP-diacylglycerol from sn-glycerol 3-phosphate: step 3/3.</text>
</comment>
<keyword evidence="14" id="KW-0443">Lipid metabolism</keyword>
<evidence type="ECO:0000256" key="1">
    <source>
        <dbReference type="ARBA" id="ARBA00001698"/>
    </source>
</evidence>
<evidence type="ECO:0000256" key="8">
    <source>
        <dbReference type="ARBA" id="ARBA00022475"/>
    </source>
</evidence>
<dbReference type="EC" id="2.7.7.41" evidence="6 18"/>
<evidence type="ECO:0000256" key="5">
    <source>
        <dbReference type="ARBA" id="ARBA00010185"/>
    </source>
</evidence>
<evidence type="ECO:0000256" key="2">
    <source>
        <dbReference type="ARBA" id="ARBA00004651"/>
    </source>
</evidence>
<evidence type="ECO:0000256" key="18">
    <source>
        <dbReference type="RuleBase" id="RU003938"/>
    </source>
</evidence>
<feature type="transmembrane region" description="Helical" evidence="19">
    <location>
        <begin position="52"/>
        <end position="69"/>
    </location>
</feature>
<proteinExistence type="inferred from homology"/>
<dbReference type="UniPathway" id="UPA00557">
    <property type="reaction ID" value="UER00614"/>
</dbReference>
<sequence length="269" mass="30211">MVDMKQRILTGVLAAIVFLFLVIVGKLPFTILIYAMGSVALFELLRMKKLKLVSLPGLIGLLLLWMFLLPSQYSFFEADGISKMEIALFAVLLLLTYTVLVKNTFTFDEVGFITLAAIYIGMCFHYFIEIRNLDQYGLTYIFYACVVIWSTDSGAYFVGKSLGKRKLWPEISPNKTVEGFAGGIVIALVLATIFQLVAQLPIPYIYLLLITLFLSVFGQLGDLVESALKRHYDVKDSGNILPGHGGILDRFDSFLFVMPFLYFLLALFS</sequence>
<dbReference type="EMBL" id="CP052842">
    <property type="protein sequence ID" value="QJP88164.1"/>
    <property type="molecule type" value="Genomic_DNA"/>
</dbReference>
<evidence type="ECO:0000256" key="12">
    <source>
        <dbReference type="ARBA" id="ARBA00022695"/>
    </source>
</evidence>
<dbReference type="PANTHER" id="PTHR46382:SF1">
    <property type="entry name" value="PHOSPHATIDATE CYTIDYLYLTRANSFERASE"/>
    <property type="match status" value="1"/>
</dbReference>
<evidence type="ECO:0000256" key="11">
    <source>
        <dbReference type="ARBA" id="ARBA00022692"/>
    </source>
</evidence>
<keyword evidence="16" id="KW-0594">Phospholipid biosynthesis</keyword>
<comment type="similarity">
    <text evidence="5 18">Belongs to the CDS family.</text>
</comment>
<keyword evidence="12 18" id="KW-0548">Nucleotidyltransferase</keyword>
<organism evidence="20">
    <name type="scientific">Bacillus subtilis (strain 168)</name>
    <dbReference type="NCBI Taxonomy" id="224308"/>
    <lineage>
        <taxon>Bacteria</taxon>
        <taxon>Bacillati</taxon>
        <taxon>Bacillota</taxon>
        <taxon>Bacilli</taxon>
        <taxon>Bacillales</taxon>
        <taxon>Bacillaceae</taxon>
        <taxon>Bacillus</taxon>
    </lineage>
</organism>
<feature type="transmembrane region" description="Helical" evidence="19">
    <location>
        <begin position="251"/>
        <end position="268"/>
    </location>
</feature>
<dbReference type="SMR" id="A0A6M3ZB76"/>
<accession>A0A6M3ZB76</accession>
<evidence type="ECO:0000256" key="10">
    <source>
        <dbReference type="ARBA" id="ARBA00022679"/>
    </source>
</evidence>
<name>A0A6M3ZB76_BACSU</name>
<feature type="transmembrane region" description="Helical" evidence="19">
    <location>
        <begin position="140"/>
        <end position="158"/>
    </location>
</feature>
<dbReference type="PROSITE" id="PS01315">
    <property type="entry name" value="CDS"/>
    <property type="match status" value="1"/>
</dbReference>
<dbReference type="PANTHER" id="PTHR46382">
    <property type="entry name" value="PHOSPHATIDATE CYTIDYLYLTRANSFERASE"/>
    <property type="match status" value="1"/>
</dbReference>
<keyword evidence="8" id="KW-1003">Cell membrane</keyword>
<keyword evidence="13 19" id="KW-1133">Transmembrane helix</keyword>
<evidence type="ECO:0000256" key="6">
    <source>
        <dbReference type="ARBA" id="ARBA00012487"/>
    </source>
</evidence>
<dbReference type="InterPro" id="IPR000374">
    <property type="entry name" value="PC_trans"/>
</dbReference>
<evidence type="ECO:0000256" key="17">
    <source>
        <dbReference type="ARBA" id="ARBA00023264"/>
    </source>
</evidence>
<gene>
    <name evidence="20" type="ORF">HIR78_09015</name>
</gene>
<dbReference type="KEGG" id="bsu:BSU16540"/>
<keyword evidence="11 18" id="KW-0812">Transmembrane</keyword>
<comment type="subcellular location">
    <subcellularLocation>
        <location evidence="2">Cell membrane</location>
        <topology evidence="2">Multi-pass membrane protein</topology>
    </subcellularLocation>
</comment>
<evidence type="ECO:0000256" key="16">
    <source>
        <dbReference type="ARBA" id="ARBA00023209"/>
    </source>
</evidence>
<evidence type="ECO:0000256" key="13">
    <source>
        <dbReference type="ARBA" id="ARBA00022989"/>
    </source>
</evidence>
<evidence type="ECO:0000256" key="7">
    <source>
        <dbReference type="ARBA" id="ARBA00019373"/>
    </source>
</evidence>
<feature type="transmembrane region" description="Helical" evidence="19">
    <location>
        <begin position="81"/>
        <end position="101"/>
    </location>
</feature>
<evidence type="ECO:0000256" key="14">
    <source>
        <dbReference type="ARBA" id="ARBA00023098"/>
    </source>
</evidence>
<dbReference type="GO" id="GO:0004605">
    <property type="term" value="F:phosphatidate cytidylyltransferase activity"/>
    <property type="evidence" value="ECO:0007669"/>
    <property type="project" value="UniProtKB-EC"/>
</dbReference>
<dbReference type="Pfam" id="PF01148">
    <property type="entry name" value="CTP_transf_1"/>
    <property type="match status" value="1"/>
</dbReference>
<evidence type="ECO:0000256" key="3">
    <source>
        <dbReference type="ARBA" id="ARBA00005119"/>
    </source>
</evidence>
<dbReference type="GO" id="GO:0005886">
    <property type="term" value="C:plasma membrane"/>
    <property type="evidence" value="ECO:0007669"/>
    <property type="project" value="UniProtKB-SubCell"/>
</dbReference>
<dbReference type="OrthoDB" id="9799199at2"/>
<feature type="transmembrane region" description="Helical" evidence="19">
    <location>
        <begin position="179"/>
        <end position="198"/>
    </location>
</feature>
<keyword evidence="17" id="KW-1208">Phospholipid metabolism</keyword>
<evidence type="ECO:0000256" key="19">
    <source>
        <dbReference type="SAM" id="Phobius"/>
    </source>
</evidence>
<comment type="pathway">
    <text evidence="4">Lipid metabolism.</text>
</comment>
<keyword evidence="9" id="KW-0444">Lipid biosynthesis</keyword>
<evidence type="ECO:0000256" key="4">
    <source>
        <dbReference type="ARBA" id="ARBA00005189"/>
    </source>
</evidence>
<dbReference type="GO" id="GO:0016024">
    <property type="term" value="P:CDP-diacylglycerol biosynthetic process"/>
    <property type="evidence" value="ECO:0007669"/>
    <property type="project" value="UniProtKB-UniPathway"/>
</dbReference>
<keyword evidence="10 18" id="KW-0808">Transferase</keyword>
<dbReference type="AlphaFoldDB" id="A0A6M3ZB76"/>
<comment type="catalytic activity">
    <reaction evidence="1 18">
        <text>a 1,2-diacyl-sn-glycero-3-phosphate + CTP + H(+) = a CDP-1,2-diacyl-sn-glycerol + diphosphate</text>
        <dbReference type="Rhea" id="RHEA:16229"/>
        <dbReference type="ChEBI" id="CHEBI:15378"/>
        <dbReference type="ChEBI" id="CHEBI:33019"/>
        <dbReference type="ChEBI" id="CHEBI:37563"/>
        <dbReference type="ChEBI" id="CHEBI:58332"/>
        <dbReference type="ChEBI" id="CHEBI:58608"/>
        <dbReference type="EC" id="2.7.7.41"/>
    </reaction>
</comment>